<feature type="transmembrane region" description="Helical" evidence="2">
    <location>
        <begin position="291"/>
        <end position="310"/>
    </location>
</feature>
<dbReference type="Pfam" id="PF01478">
    <property type="entry name" value="Peptidase_A24"/>
    <property type="match status" value="1"/>
</dbReference>
<organism evidence="4 5">
    <name type="scientific">Calycomorphotria hydatis</name>
    <dbReference type="NCBI Taxonomy" id="2528027"/>
    <lineage>
        <taxon>Bacteria</taxon>
        <taxon>Pseudomonadati</taxon>
        <taxon>Planctomycetota</taxon>
        <taxon>Planctomycetia</taxon>
        <taxon>Planctomycetales</taxon>
        <taxon>Planctomycetaceae</taxon>
        <taxon>Calycomorphotria</taxon>
    </lineage>
</organism>
<keyword evidence="2" id="KW-0812">Transmembrane</keyword>
<name>A0A517TC21_9PLAN</name>
<evidence type="ECO:0000259" key="3">
    <source>
        <dbReference type="Pfam" id="PF01478"/>
    </source>
</evidence>
<dbReference type="InterPro" id="IPR000045">
    <property type="entry name" value="Prepilin_IV_endopep_pep"/>
</dbReference>
<dbReference type="GO" id="GO:0005886">
    <property type="term" value="C:plasma membrane"/>
    <property type="evidence" value="ECO:0007669"/>
    <property type="project" value="TreeGrafter"/>
</dbReference>
<accession>A0A517TC21</accession>
<dbReference type="InterPro" id="IPR050882">
    <property type="entry name" value="Prepilin_peptidase/N-MTase"/>
</dbReference>
<feature type="transmembrane region" description="Helical" evidence="2">
    <location>
        <begin position="235"/>
        <end position="255"/>
    </location>
</feature>
<dbReference type="AlphaFoldDB" id="A0A517TC21"/>
<dbReference type="EMBL" id="CP036316">
    <property type="protein sequence ID" value="QDT65935.1"/>
    <property type="molecule type" value="Genomic_DNA"/>
</dbReference>
<sequence>MSSLNRTYQNFVIDSRQANTFSAFASQQSTQWGVGSYRRPVVVIMPRVEFRKKFSGSESATAAKKHMWEVIIICGVVGLLLGAVAGFWAAKMTPVRTTGVQGDGTRAVQLPAAKSLPYLAVCAVVTGAIFAGFAAAVLWGQVQESADVTLDDSATTQRLCFQLAIIWLLIVATVTDLRDYVIPDQITLPGTILGLAGLTILGNAYLTPLWVDWYNPLPVPAPPKVIAIAASNPHLHGFLVSLCGLLMGAGVVWLIRLVASRMLGQEAMGFGDVTLMAMAGSFLGWQPVLLAIAIAPMCGMVIVLLSTLLTGRSYVAFGPYLAMGCVVTLFCWKYVWVTPIRDLMGDAIGLLMLGGLAAGVGVLLLFGLRGYRAIPVQKRERKTAEKSDT</sequence>
<dbReference type="GO" id="GO:0006465">
    <property type="term" value="P:signal peptide processing"/>
    <property type="evidence" value="ECO:0007669"/>
    <property type="project" value="TreeGrafter"/>
</dbReference>
<evidence type="ECO:0000313" key="5">
    <source>
        <dbReference type="Proteomes" id="UP000319976"/>
    </source>
</evidence>
<feature type="domain" description="Prepilin type IV endopeptidase peptidase" evidence="3">
    <location>
        <begin position="164"/>
        <end position="303"/>
    </location>
</feature>
<keyword evidence="5" id="KW-1185">Reference proteome</keyword>
<proteinExistence type="inferred from homology"/>
<dbReference type="PANTHER" id="PTHR30487">
    <property type="entry name" value="TYPE 4 PREPILIN-LIKE PROTEINS LEADER PEPTIDE-PROCESSING ENZYME"/>
    <property type="match status" value="1"/>
</dbReference>
<feature type="transmembrane region" description="Helical" evidence="2">
    <location>
        <begin position="159"/>
        <end position="177"/>
    </location>
</feature>
<gene>
    <name evidence="4" type="primary">gspO</name>
    <name evidence="4" type="ORF">V22_31980</name>
</gene>
<keyword evidence="2" id="KW-1133">Transmembrane helix</keyword>
<dbReference type="GO" id="GO:0004190">
    <property type="term" value="F:aspartic-type endopeptidase activity"/>
    <property type="evidence" value="ECO:0007669"/>
    <property type="project" value="InterPro"/>
</dbReference>
<feature type="transmembrane region" description="Helical" evidence="2">
    <location>
        <begin position="70"/>
        <end position="90"/>
    </location>
</feature>
<feature type="transmembrane region" description="Helical" evidence="2">
    <location>
        <begin position="347"/>
        <end position="371"/>
    </location>
</feature>
<evidence type="ECO:0000256" key="1">
    <source>
        <dbReference type="ARBA" id="ARBA00005801"/>
    </source>
</evidence>
<dbReference type="KEGG" id="chya:V22_31980"/>
<reference evidence="4 5" key="1">
    <citation type="submission" date="2019-02" db="EMBL/GenBank/DDBJ databases">
        <title>Deep-cultivation of Planctomycetes and their phenomic and genomic characterization uncovers novel biology.</title>
        <authorList>
            <person name="Wiegand S."/>
            <person name="Jogler M."/>
            <person name="Boedeker C."/>
            <person name="Pinto D."/>
            <person name="Vollmers J."/>
            <person name="Rivas-Marin E."/>
            <person name="Kohn T."/>
            <person name="Peeters S.H."/>
            <person name="Heuer A."/>
            <person name="Rast P."/>
            <person name="Oberbeckmann S."/>
            <person name="Bunk B."/>
            <person name="Jeske O."/>
            <person name="Meyerdierks A."/>
            <person name="Storesund J.E."/>
            <person name="Kallscheuer N."/>
            <person name="Luecker S."/>
            <person name="Lage O.M."/>
            <person name="Pohl T."/>
            <person name="Merkel B.J."/>
            <person name="Hornburger P."/>
            <person name="Mueller R.-W."/>
            <person name="Bruemmer F."/>
            <person name="Labrenz M."/>
            <person name="Spormann A.M."/>
            <person name="Op den Camp H."/>
            <person name="Overmann J."/>
            <person name="Amann R."/>
            <person name="Jetten M.S.M."/>
            <person name="Mascher T."/>
            <person name="Medema M.H."/>
            <person name="Devos D.P."/>
            <person name="Kaster A.-K."/>
            <person name="Ovreas L."/>
            <person name="Rohde M."/>
            <person name="Galperin M.Y."/>
            <person name="Jogler C."/>
        </authorList>
    </citation>
    <scope>NUCLEOTIDE SEQUENCE [LARGE SCALE GENOMIC DNA]</scope>
    <source>
        <strain evidence="4 5">V22</strain>
    </source>
</reference>
<dbReference type="OrthoDB" id="9789291at2"/>
<feature type="transmembrane region" description="Helical" evidence="2">
    <location>
        <begin position="116"/>
        <end position="139"/>
    </location>
</feature>
<dbReference type="Proteomes" id="UP000319976">
    <property type="component" value="Chromosome"/>
</dbReference>
<comment type="similarity">
    <text evidence="1">Belongs to the peptidase A24 family.</text>
</comment>
<evidence type="ECO:0000256" key="2">
    <source>
        <dbReference type="SAM" id="Phobius"/>
    </source>
</evidence>
<dbReference type="Gene3D" id="1.20.120.1220">
    <property type="match status" value="1"/>
</dbReference>
<feature type="transmembrane region" description="Helical" evidence="2">
    <location>
        <begin position="317"/>
        <end position="335"/>
    </location>
</feature>
<evidence type="ECO:0000313" key="4">
    <source>
        <dbReference type="EMBL" id="QDT65935.1"/>
    </source>
</evidence>
<dbReference type="PANTHER" id="PTHR30487:SF0">
    <property type="entry name" value="PREPILIN LEADER PEPTIDASE_N-METHYLTRANSFERASE-RELATED"/>
    <property type="match status" value="1"/>
</dbReference>
<keyword evidence="2" id="KW-0472">Membrane</keyword>
<protein>
    <submittedName>
        <fullName evidence="4">Type 4 prepilin-like proteins leader peptide-processing enzyme</fullName>
    </submittedName>
</protein>
<feature type="transmembrane region" description="Helical" evidence="2">
    <location>
        <begin position="186"/>
        <end position="206"/>
    </location>
</feature>